<protein>
    <submittedName>
        <fullName evidence="1">Uncharacterized protein</fullName>
    </submittedName>
</protein>
<dbReference type="AlphaFoldDB" id="A0A090F198"/>
<reference evidence="1 2" key="1">
    <citation type="submission" date="2014-08" db="EMBL/GenBank/DDBJ databases">
        <authorList>
            <person name="Moulin Lionel"/>
        </authorList>
    </citation>
    <scope>NUCLEOTIDE SEQUENCE [LARGE SCALE GENOMIC DNA]</scope>
</reference>
<accession>A0A090F198</accession>
<organism evidence="1 2">
    <name type="scientific">Mesorhizobium plurifarium</name>
    <dbReference type="NCBI Taxonomy" id="69974"/>
    <lineage>
        <taxon>Bacteria</taxon>
        <taxon>Pseudomonadati</taxon>
        <taxon>Pseudomonadota</taxon>
        <taxon>Alphaproteobacteria</taxon>
        <taxon>Hyphomicrobiales</taxon>
        <taxon>Phyllobacteriaceae</taxon>
        <taxon>Mesorhizobium</taxon>
    </lineage>
</organism>
<evidence type="ECO:0000313" key="1">
    <source>
        <dbReference type="EMBL" id="CDX35399.1"/>
    </source>
</evidence>
<dbReference type="Proteomes" id="UP000046373">
    <property type="component" value="Unassembled WGS sequence"/>
</dbReference>
<sequence length="171" mass="18913">MNRNHRVTCTGSSADEAYSWAAREFSIRLGHMAGANFDSCGDDPYAVFKIVEGVQGRQEALARHAKHGVGTMSDQLIRQNSSTVSHEFHNSILRELTRYSLYANFATVADRAEAVRFCPWMSTSHLPGMQDSSCPDHQCAGGLAWSPVRIVLALSTRRRCRLRLQASSLVG</sequence>
<evidence type="ECO:0000313" key="2">
    <source>
        <dbReference type="Proteomes" id="UP000046373"/>
    </source>
</evidence>
<dbReference type="EMBL" id="CCNB01000012">
    <property type="protein sequence ID" value="CDX35399.1"/>
    <property type="molecule type" value="Genomic_DNA"/>
</dbReference>
<proteinExistence type="predicted"/>
<name>A0A090F198_MESPL</name>
<gene>
    <name evidence="1" type="ORF">MPLDJ20_20178</name>
</gene>